<comment type="caution">
    <text evidence="2">The sequence shown here is derived from an EMBL/GenBank/DDBJ whole genome shotgun (WGS) entry which is preliminary data.</text>
</comment>
<organism evidence="2 3">
    <name type="scientific">Seminavis robusta</name>
    <dbReference type="NCBI Taxonomy" id="568900"/>
    <lineage>
        <taxon>Eukaryota</taxon>
        <taxon>Sar</taxon>
        <taxon>Stramenopiles</taxon>
        <taxon>Ochrophyta</taxon>
        <taxon>Bacillariophyta</taxon>
        <taxon>Bacillariophyceae</taxon>
        <taxon>Bacillariophycidae</taxon>
        <taxon>Naviculales</taxon>
        <taxon>Naviculaceae</taxon>
        <taxon>Seminavis</taxon>
    </lineage>
</organism>
<dbReference type="Proteomes" id="UP001153069">
    <property type="component" value="Unassembled WGS sequence"/>
</dbReference>
<feature type="compositionally biased region" description="Basic and acidic residues" evidence="1">
    <location>
        <begin position="1"/>
        <end position="16"/>
    </location>
</feature>
<feature type="compositionally biased region" description="Basic and acidic residues" evidence="1">
    <location>
        <begin position="79"/>
        <end position="94"/>
    </location>
</feature>
<feature type="region of interest" description="Disordered" evidence="1">
    <location>
        <begin position="1"/>
        <end position="94"/>
    </location>
</feature>
<dbReference type="OrthoDB" id="75724at2759"/>
<gene>
    <name evidence="2" type="ORF">SEMRO_76_G041770.1</name>
</gene>
<evidence type="ECO:0000313" key="3">
    <source>
        <dbReference type="Proteomes" id="UP001153069"/>
    </source>
</evidence>
<proteinExistence type="predicted"/>
<reference evidence="2" key="1">
    <citation type="submission" date="2020-06" db="EMBL/GenBank/DDBJ databases">
        <authorList>
            <consortium name="Plant Systems Biology data submission"/>
        </authorList>
    </citation>
    <scope>NUCLEOTIDE SEQUENCE</scope>
    <source>
        <strain evidence="2">D6</strain>
    </source>
</reference>
<protein>
    <recommendedName>
        <fullName evidence="4">CRAL-TRIO domain-containing protein</fullName>
    </recommendedName>
</protein>
<accession>A0A9N8H5K6</accession>
<name>A0A9N8H5K6_9STRA</name>
<evidence type="ECO:0008006" key="4">
    <source>
        <dbReference type="Google" id="ProtNLM"/>
    </source>
</evidence>
<evidence type="ECO:0000256" key="1">
    <source>
        <dbReference type="SAM" id="MobiDB-lite"/>
    </source>
</evidence>
<sequence length="347" mass="39437">MQAAAENEHVRRHDDGSSNQGPPLVPDGMDRQPEVVAAGANAEAVAVNAYGANDQNNREMETEDNEYESDSSESGSSESDSRESEEDYSRMQLTDEERQWALNVKQAIEDDPELDSVSDFWVAQLALIEQGDTEAALERAHQMQSFRQEYGILDTYEHGKQVLHEFMDLFPEFFLSFSFLDGAYVLVFDTAKLYANTLNTKPGAMAAWLGSVYYTNHCMSPDLEAVKRGIVYIIECEGFDWSKHFGVQIFRKFWLEVAAVYPIQFLRIRCFHTGLCLTLMVSMVKHILPAKIHSKFTVGNICSLGRLDTVYNSAGGDFTRDVLKQRMKQRLEESLLRRYRLEASFSL</sequence>
<dbReference type="Gene3D" id="3.40.525.10">
    <property type="entry name" value="CRAL-TRIO lipid binding domain"/>
    <property type="match status" value="1"/>
</dbReference>
<dbReference type="InterPro" id="IPR036865">
    <property type="entry name" value="CRAL-TRIO_dom_sf"/>
</dbReference>
<dbReference type="SUPFAM" id="SSF52087">
    <property type="entry name" value="CRAL/TRIO domain"/>
    <property type="match status" value="1"/>
</dbReference>
<keyword evidence="3" id="KW-1185">Reference proteome</keyword>
<evidence type="ECO:0000313" key="2">
    <source>
        <dbReference type="EMBL" id="CAB9500140.1"/>
    </source>
</evidence>
<feature type="compositionally biased region" description="Acidic residues" evidence="1">
    <location>
        <begin position="61"/>
        <end position="71"/>
    </location>
</feature>
<feature type="compositionally biased region" description="Low complexity" evidence="1">
    <location>
        <begin position="34"/>
        <end position="53"/>
    </location>
</feature>
<dbReference type="AlphaFoldDB" id="A0A9N8H5K6"/>
<dbReference type="EMBL" id="CAICTM010000075">
    <property type="protein sequence ID" value="CAB9500140.1"/>
    <property type="molecule type" value="Genomic_DNA"/>
</dbReference>